<dbReference type="KEGG" id="mmob:F6R98_08440"/>
<dbReference type="Pfam" id="PF02321">
    <property type="entry name" value="OEP"/>
    <property type="match status" value="2"/>
</dbReference>
<evidence type="ECO:0000256" key="1">
    <source>
        <dbReference type="ARBA" id="ARBA00007613"/>
    </source>
</evidence>
<proteinExistence type="inferred from homology"/>
<dbReference type="InParanoid" id="A0A5Q0BKJ8"/>
<dbReference type="SUPFAM" id="SSF56954">
    <property type="entry name" value="Outer membrane efflux proteins (OEP)"/>
    <property type="match status" value="1"/>
</dbReference>
<keyword evidence="2" id="KW-0732">Signal</keyword>
<dbReference type="InterPro" id="IPR010131">
    <property type="entry name" value="MdtP/NodT-like"/>
</dbReference>
<comment type="similarity">
    <text evidence="1">Belongs to the outer membrane factor (OMF) (TC 1.B.17) family.</text>
</comment>
<name>A0A5Q0BKJ8_9GAMM</name>
<dbReference type="PANTHER" id="PTHR30203">
    <property type="entry name" value="OUTER MEMBRANE CATION EFFLUX PROTEIN"/>
    <property type="match status" value="1"/>
</dbReference>
<feature type="chain" id="PRO_5024848241" evidence="2">
    <location>
        <begin position="24"/>
        <end position="436"/>
    </location>
</feature>
<dbReference type="Gene3D" id="1.20.1600.10">
    <property type="entry name" value="Outer membrane efflux proteins (OEP)"/>
    <property type="match status" value="1"/>
</dbReference>
<dbReference type="OrthoDB" id="9763626at2"/>
<dbReference type="EMBL" id="CP044205">
    <property type="protein sequence ID" value="QFY42647.1"/>
    <property type="molecule type" value="Genomic_DNA"/>
</dbReference>
<keyword evidence="4" id="KW-1185">Reference proteome</keyword>
<sequence length="436" mass="49161">MSLPDLIRICFLSALLMLQAAHGAEITGTPVVINEHQALKLFFERNLDLILAHYDIERGAAEQIIAAALPNPRVDAELSEINEMIWNKQVSPNTALSWPQGAFPAWMVRIEQMIITAGKRTLRMESSELGTRALEYDLRDTVRVLGNALRHAYYDLLLAQKTAELAQNNLDRYHSILHANKTRLDIGDIAEYDYTRIEVEALNAENDVGASLAELKRTQAELLLLLGWPENAFNIQAAEQWSVIGSEQGGKSQNEQVVRALEKRPDLAAARTRVAQAEKDRELAKRLVIPDITLHGYYMKDPGNFFTDQGGVGFETDLPLFYRQEGEIASAEVNLNKAQLFIRQTEQGIRGDVMKTQAAWKKAEEITRRFELSTLSRIKMLRKSAEIAYQKGASGFLELLDAEHNYKTMMQEYYNALANRSTAWADLVMATGEEVH</sequence>
<gene>
    <name evidence="3" type="ORF">F6R98_08440</name>
</gene>
<evidence type="ECO:0000313" key="4">
    <source>
        <dbReference type="Proteomes" id="UP000325755"/>
    </source>
</evidence>
<accession>A0A5Q0BKJ8</accession>
<dbReference type="Proteomes" id="UP000325755">
    <property type="component" value="Chromosome"/>
</dbReference>
<dbReference type="AlphaFoldDB" id="A0A5Q0BKJ8"/>
<organism evidence="3 4">
    <name type="scientific">Candidatus Methylospira mobilis</name>
    <dbReference type="NCBI Taxonomy" id="1808979"/>
    <lineage>
        <taxon>Bacteria</taxon>
        <taxon>Pseudomonadati</taxon>
        <taxon>Pseudomonadota</taxon>
        <taxon>Gammaproteobacteria</taxon>
        <taxon>Methylococcales</taxon>
        <taxon>Methylococcaceae</taxon>
        <taxon>Candidatus Methylospira</taxon>
    </lineage>
</organism>
<evidence type="ECO:0000313" key="3">
    <source>
        <dbReference type="EMBL" id="QFY42647.1"/>
    </source>
</evidence>
<protein>
    <submittedName>
        <fullName evidence="3">TolC family protein</fullName>
    </submittedName>
</protein>
<feature type="signal peptide" evidence="2">
    <location>
        <begin position="1"/>
        <end position="23"/>
    </location>
</feature>
<dbReference type="GO" id="GO:0015562">
    <property type="term" value="F:efflux transmembrane transporter activity"/>
    <property type="evidence" value="ECO:0007669"/>
    <property type="project" value="InterPro"/>
</dbReference>
<dbReference type="RefSeq" id="WP_153248642.1">
    <property type="nucleotide sequence ID" value="NZ_CP044205.1"/>
</dbReference>
<evidence type="ECO:0000256" key="2">
    <source>
        <dbReference type="SAM" id="SignalP"/>
    </source>
</evidence>
<reference evidence="3 4" key="1">
    <citation type="submission" date="2019-09" db="EMBL/GenBank/DDBJ databases">
        <title>Ecophysiology of the spiral-shaped methanotroph Methylospira mobilis as revealed by the complete genome sequence.</title>
        <authorList>
            <person name="Oshkin I.Y."/>
            <person name="Dedysh S.N."/>
            <person name="Miroshnikov K."/>
            <person name="Danilova O.V."/>
            <person name="Hakobyan A."/>
            <person name="Liesack W."/>
        </authorList>
    </citation>
    <scope>NUCLEOTIDE SEQUENCE [LARGE SCALE GENOMIC DNA]</scope>
    <source>
        <strain evidence="3 4">Shm1</strain>
    </source>
</reference>
<dbReference type="InterPro" id="IPR003423">
    <property type="entry name" value="OMP_efflux"/>
</dbReference>